<keyword evidence="10" id="KW-1185">Reference proteome</keyword>
<feature type="transmembrane region" description="Helical" evidence="8">
    <location>
        <begin position="203"/>
        <end position="221"/>
    </location>
</feature>
<dbReference type="EMBL" id="BONY01000011">
    <property type="protein sequence ID" value="GIH04079.1"/>
    <property type="molecule type" value="Genomic_DNA"/>
</dbReference>
<keyword evidence="3" id="KW-0813">Transport</keyword>
<sequence>MDAADLTLLLTAATAAGWVDAVVGGGGLLMLPAMLIGAPQIPIATVLGTNKLTAIAGTSSAVITYARRTPIDWKVAGPASATAIIFAGLGAWYASSVTTAIFRPAILAALLAVAAFVTFRPAMGTIALPHKRTPPRVAAATGLAGTAIAFYDGFIGPGTGTFLVLTMTATIGTDYLAGSAIAKIVNAGTNLGALTVFAYHGHVWWKLGAALAIANIIGAQLGARLALRKGAAFVRAVLLTVVCGLVAKLGFDMLAG</sequence>
<feature type="transmembrane region" description="Helical" evidence="8">
    <location>
        <begin position="100"/>
        <end position="117"/>
    </location>
</feature>
<comment type="subcellular location">
    <subcellularLocation>
        <location evidence="1 8">Cell membrane</location>
        <topology evidence="1 8">Multi-pass membrane protein</topology>
    </subcellularLocation>
</comment>
<keyword evidence="7 8" id="KW-0472">Membrane</keyword>
<protein>
    <recommendedName>
        <fullName evidence="8">Probable membrane transporter protein</fullName>
    </recommendedName>
</protein>
<comment type="caution">
    <text evidence="9">The sequence shown here is derived from an EMBL/GenBank/DDBJ whole genome shotgun (WGS) entry which is preliminary data.</text>
</comment>
<comment type="similarity">
    <text evidence="2 8">Belongs to the 4-toluene sulfonate uptake permease (TSUP) (TC 2.A.102) family.</text>
</comment>
<keyword evidence="5 8" id="KW-0812">Transmembrane</keyword>
<dbReference type="Proteomes" id="UP000612899">
    <property type="component" value="Unassembled WGS sequence"/>
</dbReference>
<feature type="transmembrane region" description="Helical" evidence="8">
    <location>
        <begin position="137"/>
        <end position="155"/>
    </location>
</feature>
<keyword evidence="4 8" id="KW-1003">Cell membrane</keyword>
<evidence type="ECO:0000313" key="9">
    <source>
        <dbReference type="EMBL" id="GIH04079.1"/>
    </source>
</evidence>
<dbReference type="PANTHER" id="PTHR30269:SF0">
    <property type="entry name" value="MEMBRANE TRANSPORTER PROTEIN YFCA-RELATED"/>
    <property type="match status" value="1"/>
</dbReference>
<proteinExistence type="inferred from homology"/>
<evidence type="ECO:0000256" key="3">
    <source>
        <dbReference type="ARBA" id="ARBA00022448"/>
    </source>
</evidence>
<keyword evidence="6 8" id="KW-1133">Transmembrane helix</keyword>
<dbReference type="RefSeq" id="WP_203907981.1">
    <property type="nucleotide sequence ID" value="NZ_BONY01000011.1"/>
</dbReference>
<feature type="transmembrane region" description="Helical" evidence="8">
    <location>
        <begin position="75"/>
        <end position="94"/>
    </location>
</feature>
<evidence type="ECO:0000256" key="8">
    <source>
        <dbReference type="RuleBase" id="RU363041"/>
    </source>
</evidence>
<feature type="transmembrane region" description="Helical" evidence="8">
    <location>
        <begin position="233"/>
        <end position="251"/>
    </location>
</feature>
<evidence type="ECO:0000256" key="4">
    <source>
        <dbReference type="ARBA" id="ARBA00022475"/>
    </source>
</evidence>
<evidence type="ECO:0000256" key="1">
    <source>
        <dbReference type="ARBA" id="ARBA00004651"/>
    </source>
</evidence>
<dbReference type="AlphaFoldDB" id="A0A8J3Q584"/>
<evidence type="ECO:0000256" key="5">
    <source>
        <dbReference type="ARBA" id="ARBA00022692"/>
    </source>
</evidence>
<dbReference type="InterPro" id="IPR052017">
    <property type="entry name" value="TSUP"/>
</dbReference>
<dbReference type="Pfam" id="PF01925">
    <property type="entry name" value="TauE"/>
    <property type="match status" value="1"/>
</dbReference>
<evidence type="ECO:0000256" key="6">
    <source>
        <dbReference type="ARBA" id="ARBA00022989"/>
    </source>
</evidence>
<evidence type="ECO:0000256" key="2">
    <source>
        <dbReference type="ARBA" id="ARBA00009142"/>
    </source>
</evidence>
<evidence type="ECO:0000256" key="7">
    <source>
        <dbReference type="ARBA" id="ARBA00023136"/>
    </source>
</evidence>
<dbReference type="PANTHER" id="PTHR30269">
    <property type="entry name" value="TRANSMEMBRANE PROTEIN YFCA"/>
    <property type="match status" value="1"/>
</dbReference>
<gene>
    <name evidence="9" type="ORF">Rhe02_21460</name>
</gene>
<name>A0A8J3Q584_9ACTN</name>
<reference evidence="9" key="1">
    <citation type="submission" date="2021-01" db="EMBL/GenBank/DDBJ databases">
        <title>Whole genome shotgun sequence of Rhizocola hellebori NBRC 109834.</title>
        <authorList>
            <person name="Komaki H."/>
            <person name="Tamura T."/>
        </authorList>
    </citation>
    <scope>NUCLEOTIDE SEQUENCE</scope>
    <source>
        <strain evidence="9">NBRC 109834</strain>
    </source>
</reference>
<dbReference type="InterPro" id="IPR002781">
    <property type="entry name" value="TM_pro_TauE-like"/>
</dbReference>
<evidence type="ECO:0000313" key="10">
    <source>
        <dbReference type="Proteomes" id="UP000612899"/>
    </source>
</evidence>
<dbReference type="GO" id="GO:0005886">
    <property type="term" value="C:plasma membrane"/>
    <property type="evidence" value="ECO:0007669"/>
    <property type="project" value="UniProtKB-SubCell"/>
</dbReference>
<accession>A0A8J3Q584</accession>
<organism evidence="9 10">
    <name type="scientific">Rhizocola hellebori</name>
    <dbReference type="NCBI Taxonomy" id="1392758"/>
    <lineage>
        <taxon>Bacteria</taxon>
        <taxon>Bacillati</taxon>
        <taxon>Actinomycetota</taxon>
        <taxon>Actinomycetes</taxon>
        <taxon>Micromonosporales</taxon>
        <taxon>Micromonosporaceae</taxon>
        <taxon>Rhizocola</taxon>
    </lineage>
</organism>